<reference evidence="3 4" key="1">
    <citation type="submission" date="2016-05" db="EMBL/GenBank/DDBJ databases">
        <title>Genomic and physiological characterization of Planctopirus sp. isolated from fresh water lake.</title>
        <authorList>
            <person name="Subhash Y."/>
            <person name="Ramana C."/>
        </authorList>
    </citation>
    <scope>NUCLEOTIDE SEQUENCE [LARGE SCALE GENOMIC DNA]</scope>
    <source>
        <strain evidence="3 4">JC280</strain>
    </source>
</reference>
<dbReference type="AlphaFoldDB" id="A0A1C3EFT9"/>
<dbReference type="EMBL" id="LYDR01000071">
    <property type="protein sequence ID" value="ODA32091.1"/>
    <property type="molecule type" value="Genomic_DNA"/>
</dbReference>
<sequence length="184" mass="19607">MLRSLFRDESGFIVSAELVLIGTLVVLGMITGLVCLRSAVVDELASLGAAFRGMNQTYYTPAFFGCRKWWGRTSFTAGSFYSDGRYFASYPLATEIQGGWGTSDFVPVAPPVINSAPGDSKTVTPTPLTPQPEDCPPPAVTTPCDSCPPEGNVHGPVAPQFPQYGPDGKPFIPFGPSPQALPQF</sequence>
<accession>A0A1C3EFT9</accession>
<dbReference type="STRING" id="1841610.A6X21_21495"/>
<organism evidence="3 4">
    <name type="scientific">Planctopirus hydrillae</name>
    <dbReference type="NCBI Taxonomy" id="1841610"/>
    <lineage>
        <taxon>Bacteria</taxon>
        <taxon>Pseudomonadati</taxon>
        <taxon>Planctomycetota</taxon>
        <taxon>Planctomycetia</taxon>
        <taxon>Planctomycetales</taxon>
        <taxon>Planctomycetaceae</taxon>
        <taxon>Planctopirus</taxon>
    </lineage>
</organism>
<evidence type="ECO:0000256" key="2">
    <source>
        <dbReference type="SAM" id="Phobius"/>
    </source>
</evidence>
<comment type="caution">
    <text evidence="3">The sequence shown here is derived from an EMBL/GenBank/DDBJ whole genome shotgun (WGS) entry which is preliminary data.</text>
</comment>
<keyword evidence="2" id="KW-0472">Membrane</keyword>
<evidence type="ECO:0000313" key="4">
    <source>
        <dbReference type="Proteomes" id="UP000094828"/>
    </source>
</evidence>
<dbReference type="OrthoDB" id="212374at2"/>
<dbReference type="Proteomes" id="UP000094828">
    <property type="component" value="Unassembled WGS sequence"/>
</dbReference>
<proteinExistence type="predicted"/>
<protein>
    <submittedName>
        <fullName evidence="3">Uncharacterized protein</fullName>
    </submittedName>
</protein>
<evidence type="ECO:0000256" key="1">
    <source>
        <dbReference type="SAM" id="MobiDB-lite"/>
    </source>
</evidence>
<dbReference type="RefSeq" id="WP_068847625.1">
    <property type="nucleotide sequence ID" value="NZ_LYDR01000071.1"/>
</dbReference>
<feature type="compositionally biased region" description="Pro residues" evidence="1">
    <location>
        <begin position="127"/>
        <end position="136"/>
    </location>
</feature>
<gene>
    <name evidence="3" type="ORF">A6X21_21495</name>
</gene>
<name>A0A1C3EFT9_9PLAN</name>
<feature type="transmembrane region" description="Helical" evidence="2">
    <location>
        <begin position="12"/>
        <end position="36"/>
    </location>
</feature>
<evidence type="ECO:0000313" key="3">
    <source>
        <dbReference type="EMBL" id="ODA32091.1"/>
    </source>
</evidence>
<keyword evidence="2" id="KW-1133">Transmembrane helix</keyword>
<feature type="region of interest" description="Disordered" evidence="1">
    <location>
        <begin position="155"/>
        <end position="184"/>
    </location>
</feature>
<keyword evidence="4" id="KW-1185">Reference proteome</keyword>
<keyword evidence="2" id="KW-0812">Transmembrane</keyword>
<feature type="region of interest" description="Disordered" evidence="1">
    <location>
        <begin position="116"/>
        <end position="136"/>
    </location>
</feature>